<name>A0ACB0XSW4_MELEN</name>
<comment type="caution">
    <text evidence="1">The sequence shown here is derived from an EMBL/GenBank/DDBJ whole genome shotgun (WGS) entry which is preliminary data.</text>
</comment>
<evidence type="ECO:0000313" key="1">
    <source>
        <dbReference type="EMBL" id="CAK5015930.1"/>
    </source>
</evidence>
<proteinExistence type="predicted"/>
<sequence>MFRKLFDGQISYDCDDLIRFVLTVRKNYRKVPYHNWTHGWTVAHAMFVFLRQTSIFQPLEVKLFFKILFN</sequence>
<organism evidence="1 2">
    <name type="scientific">Meloidogyne enterolobii</name>
    <name type="common">Root-knot nematode worm</name>
    <name type="synonym">Meloidogyne mayaguensis</name>
    <dbReference type="NCBI Taxonomy" id="390850"/>
    <lineage>
        <taxon>Eukaryota</taxon>
        <taxon>Metazoa</taxon>
        <taxon>Ecdysozoa</taxon>
        <taxon>Nematoda</taxon>
        <taxon>Chromadorea</taxon>
        <taxon>Rhabditida</taxon>
        <taxon>Tylenchina</taxon>
        <taxon>Tylenchomorpha</taxon>
        <taxon>Tylenchoidea</taxon>
        <taxon>Meloidogynidae</taxon>
        <taxon>Meloidogyninae</taxon>
        <taxon>Meloidogyne</taxon>
    </lineage>
</organism>
<protein>
    <submittedName>
        <fullName evidence="1">Uncharacterized protein</fullName>
    </submittedName>
</protein>
<keyword evidence="2" id="KW-1185">Reference proteome</keyword>
<dbReference type="Proteomes" id="UP001497535">
    <property type="component" value="Unassembled WGS sequence"/>
</dbReference>
<gene>
    <name evidence="1" type="ORF">MENTE1834_LOCUS3151</name>
</gene>
<accession>A0ACB0XSW4</accession>
<dbReference type="EMBL" id="CAVMJV010000002">
    <property type="protein sequence ID" value="CAK5015930.1"/>
    <property type="molecule type" value="Genomic_DNA"/>
</dbReference>
<reference evidence="1" key="1">
    <citation type="submission" date="2023-11" db="EMBL/GenBank/DDBJ databases">
        <authorList>
            <person name="Poullet M."/>
        </authorList>
    </citation>
    <scope>NUCLEOTIDE SEQUENCE</scope>
    <source>
        <strain evidence="1">E1834</strain>
    </source>
</reference>
<evidence type="ECO:0000313" key="2">
    <source>
        <dbReference type="Proteomes" id="UP001497535"/>
    </source>
</evidence>